<feature type="compositionally biased region" description="Low complexity" evidence="5">
    <location>
        <begin position="486"/>
        <end position="497"/>
    </location>
</feature>
<dbReference type="PATRIC" id="fig|1391654.3.peg.1877"/>
<dbReference type="GO" id="GO:0004674">
    <property type="term" value="F:protein serine/threonine kinase activity"/>
    <property type="evidence" value="ECO:0007669"/>
    <property type="project" value="UniProtKB-KW"/>
</dbReference>
<evidence type="ECO:0000256" key="2">
    <source>
        <dbReference type="ARBA" id="ARBA00022741"/>
    </source>
</evidence>
<keyword evidence="8" id="KW-0723">Serine/threonine-protein kinase</keyword>
<evidence type="ECO:0000259" key="7">
    <source>
        <dbReference type="PROSITE" id="PS50011"/>
    </source>
</evidence>
<keyword evidence="6" id="KW-0812">Transmembrane</keyword>
<dbReference type="InterPro" id="IPR011009">
    <property type="entry name" value="Kinase-like_dom_sf"/>
</dbReference>
<evidence type="ECO:0000256" key="1">
    <source>
        <dbReference type="ARBA" id="ARBA00022679"/>
    </source>
</evidence>
<dbReference type="Gene3D" id="1.10.510.10">
    <property type="entry name" value="Transferase(Phosphotransferase) domain 1"/>
    <property type="match status" value="1"/>
</dbReference>
<dbReference type="EMBL" id="CP012333">
    <property type="protein sequence ID" value="AKU95193.1"/>
    <property type="molecule type" value="Genomic_DNA"/>
</dbReference>
<keyword evidence="2" id="KW-0547">Nucleotide-binding</keyword>
<feature type="domain" description="Protein kinase" evidence="7">
    <location>
        <begin position="26"/>
        <end position="309"/>
    </location>
</feature>
<reference evidence="8 9" key="1">
    <citation type="submission" date="2015-08" db="EMBL/GenBank/DDBJ databases">
        <authorList>
            <person name="Babu N.S."/>
            <person name="Beckwith C.J."/>
            <person name="Beseler K.G."/>
            <person name="Brison A."/>
            <person name="Carone J.V."/>
            <person name="Caskin T.P."/>
            <person name="Diamond M."/>
            <person name="Durham M.E."/>
            <person name="Foxe J.M."/>
            <person name="Go M."/>
            <person name="Henderson B.A."/>
            <person name="Jones I.B."/>
            <person name="McGettigan J.A."/>
            <person name="Micheletti S.J."/>
            <person name="Nasrallah M.E."/>
            <person name="Ortiz D."/>
            <person name="Piller C.R."/>
            <person name="Privatt S.R."/>
            <person name="Schneider S.L."/>
            <person name="Sharp S."/>
            <person name="Smith T.C."/>
            <person name="Stanton J.D."/>
            <person name="Ullery H.E."/>
            <person name="Wilson R.J."/>
            <person name="Serrano M.G."/>
            <person name="Buck G."/>
            <person name="Lee V."/>
            <person name="Wang Y."/>
            <person name="Carvalho R."/>
            <person name="Voegtly L."/>
            <person name="Shi R."/>
            <person name="Duckworth R."/>
            <person name="Johnson A."/>
            <person name="Loviza R."/>
            <person name="Walstead R."/>
            <person name="Shah Z."/>
            <person name="Kiflezghi M."/>
            <person name="Wade K."/>
            <person name="Ball S.L."/>
            <person name="Bradley K.W."/>
            <person name="Asai D.J."/>
            <person name="Bowman C.A."/>
            <person name="Russell D.A."/>
            <person name="Pope W.H."/>
            <person name="Jacobs-Sera D."/>
            <person name="Hendrix R.W."/>
            <person name="Hatfull G.F."/>
        </authorList>
    </citation>
    <scope>NUCLEOTIDE SEQUENCE [LARGE SCALE GENOMIC DNA]</scope>
    <source>
        <strain evidence="8 9">DSM 27648</strain>
    </source>
</reference>
<dbReference type="STRING" id="1391654.AKJ09_01857"/>
<dbReference type="PROSITE" id="PS00109">
    <property type="entry name" value="PROTEIN_KINASE_TYR"/>
    <property type="match status" value="1"/>
</dbReference>
<evidence type="ECO:0000256" key="4">
    <source>
        <dbReference type="ARBA" id="ARBA00022840"/>
    </source>
</evidence>
<dbReference type="InterPro" id="IPR000719">
    <property type="entry name" value="Prot_kinase_dom"/>
</dbReference>
<dbReference type="PROSITE" id="PS50011">
    <property type="entry name" value="PROTEIN_KINASE_DOM"/>
    <property type="match status" value="1"/>
</dbReference>
<dbReference type="InterPro" id="IPR008266">
    <property type="entry name" value="Tyr_kinase_AS"/>
</dbReference>
<keyword evidence="6" id="KW-1133">Transmembrane helix</keyword>
<evidence type="ECO:0000256" key="3">
    <source>
        <dbReference type="ARBA" id="ARBA00022777"/>
    </source>
</evidence>
<feature type="region of interest" description="Disordered" evidence="5">
    <location>
        <begin position="456"/>
        <end position="497"/>
    </location>
</feature>
<keyword evidence="4" id="KW-0067">ATP-binding</keyword>
<evidence type="ECO:0000313" key="8">
    <source>
        <dbReference type="EMBL" id="AKU95193.1"/>
    </source>
</evidence>
<keyword evidence="3 8" id="KW-0418">Kinase</keyword>
<protein>
    <submittedName>
        <fullName evidence="8">Serine/threonine protein kinase</fullName>
    </submittedName>
</protein>
<keyword evidence="9" id="KW-1185">Reference proteome</keyword>
<dbReference type="GO" id="GO:0005524">
    <property type="term" value="F:ATP binding"/>
    <property type="evidence" value="ECO:0007669"/>
    <property type="project" value="UniProtKB-KW"/>
</dbReference>
<dbReference type="CDD" id="cd14014">
    <property type="entry name" value="STKc_PknB_like"/>
    <property type="match status" value="1"/>
</dbReference>
<evidence type="ECO:0000256" key="5">
    <source>
        <dbReference type="SAM" id="MobiDB-lite"/>
    </source>
</evidence>
<organism evidence="8 9">
    <name type="scientific">Labilithrix luteola</name>
    <dbReference type="NCBI Taxonomy" id="1391654"/>
    <lineage>
        <taxon>Bacteria</taxon>
        <taxon>Pseudomonadati</taxon>
        <taxon>Myxococcota</taxon>
        <taxon>Polyangia</taxon>
        <taxon>Polyangiales</taxon>
        <taxon>Labilitrichaceae</taxon>
        <taxon>Labilithrix</taxon>
    </lineage>
</organism>
<feature type="transmembrane region" description="Helical" evidence="6">
    <location>
        <begin position="401"/>
        <end position="421"/>
    </location>
</feature>
<name>A0A0K1PNU0_9BACT</name>
<dbReference type="Gene3D" id="3.30.200.20">
    <property type="entry name" value="Phosphorylase Kinase, domain 1"/>
    <property type="match status" value="1"/>
</dbReference>
<evidence type="ECO:0000256" key="6">
    <source>
        <dbReference type="SAM" id="Phobius"/>
    </source>
</evidence>
<gene>
    <name evidence="8" type="ORF">AKJ09_01857</name>
</gene>
<dbReference type="PANTHER" id="PTHR43289">
    <property type="entry name" value="MITOGEN-ACTIVATED PROTEIN KINASE KINASE KINASE 20-RELATED"/>
    <property type="match status" value="1"/>
</dbReference>
<dbReference type="Proteomes" id="UP000064967">
    <property type="component" value="Chromosome"/>
</dbReference>
<accession>A0A0K1PNU0</accession>
<sequence length="532" mass="57015">MRATAERETGTSELSIAKPPERVGRYLLYPPIAQGGMATVHTARLVGAEGFNRLVAAKRLHSHLADDPEFVAMFHDEARIASRVHHANVVPVLDVVTVEGELILVQEYVHGVPLSHLMKLARTSTTPIPTSIAVAILTGVLAGLHAAHEAKDDDDHPLEIIHRDVSPQNVMVSVDGVPRLLDFGIAKARTSSHHTREGIFKGKLGYMAAEQLKMQPFDRTADVYAAGVVMWELLVNDRVHDGKSELTFVNMVVNGTMPTILEAIEKRGTILDEKRRRELTALAPIVSCAMAVNARDRFATASEMMWAILSATPAASTVEIAEWVKTTGKEYLERRDKTLAANEESLRTTKPAAPKSGVQKTAEPVVMQSGAYPVSPNAHGSIESVPLDARTQVAQRSSGPWPWVVLTLAFAVMGVAVGLRYRPMLESPGNMAGVRDAFDAVPNMAASASVALPAPIDTEDASNAPTPSSGVRAAPPHTRPPVQPITPSRAATAPRATATVSASASASSSAKADCNPPFYFDGSKKVFKLNCL</sequence>
<dbReference type="RefSeq" id="WP_169927384.1">
    <property type="nucleotide sequence ID" value="NZ_CP012333.1"/>
</dbReference>
<dbReference type="SUPFAM" id="SSF56112">
    <property type="entry name" value="Protein kinase-like (PK-like)"/>
    <property type="match status" value="1"/>
</dbReference>
<dbReference type="KEGG" id="llu:AKJ09_01857"/>
<dbReference type="Pfam" id="PF00069">
    <property type="entry name" value="Pkinase"/>
    <property type="match status" value="1"/>
</dbReference>
<dbReference type="AlphaFoldDB" id="A0A0K1PNU0"/>
<keyword evidence="1" id="KW-0808">Transferase</keyword>
<keyword evidence="6" id="KW-0472">Membrane</keyword>
<evidence type="ECO:0000313" key="9">
    <source>
        <dbReference type="Proteomes" id="UP000064967"/>
    </source>
</evidence>
<dbReference type="PANTHER" id="PTHR43289:SF6">
    <property type="entry name" value="SERINE_THREONINE-PROTEIN KINASE NEKL-3"/>
    <property type="match status" value="1"/>
</dbReference>
<proteinExistence type="predicted"/>